<organism evidence="3 4">
    <name type="scientific">Temnothorax longispinosus</name>
    <dbReference type="NCBI Taxonomy" id="300112"/>
    <lineage>
        <taxon>Eukaryota</taxon>
        <taxon>Metazoa</taxon>
        <taxon>Ecdysozoa</taxon>
        <taxon>Arthropoda</taxon>
        <taxon>Hexapoda</taxon>
        <taxon>Insecta</taxon>
        <taxon>Pterygota</taxon>
        <taxon>Neoptera</taxon>
        <taxon>Endopterygota</taxon>
        <taxon>Hymenoptera</taxon>
        <taxon>Apocrita</taxon>
        <taxon>Aculeata</taxon>
        <taxon>Formicoidea</taxon>
        <taxon>Formicidae</taxon>
        <taxon>Myrmicinae</taxon>
        <taxon>Temnothorax</taxon>
    </lineage>
</organism>
<keyword evidence="4" id="KW-1185">Reference proteome</keyword>
<feature type="region of interest" description="Disordered" evidence="2">
    <location>
        <begin position="1"/>
        <end position="26"/>
    </location>
</feature>
<evidence type="ECO:0000256" key="2">
    <source>
        <dbReference type="SAM" id="MobiDB-lite"/>
    </source>
</evidence>
<proteinExistence type="predicted"/>
<gene>
    <name evidence="3" type="ORF">DBV15_07342</name>
</gene>
<evidence type="ECO:0000313" key="3">
    <source>
        <dbReference type="EMBL" id="TGZ46549.1"/>
    </source>
</evidence>
<evidence type="ECO:0000313" key="4">
    <source>
        <dbReference type="Proteomes" id="UP000310200"/>
    </source>
</evidence>
<dbReference type="Proteomes" id="UP000310200">
    <property type="component" value="Unassembled WGS sequence"/>
</dbReference>
<reference evidence="3 4" key="1">
    <citation type="journal article" date="2019" name="Philos. Trans. R. Soc. Lond., B, Biol. Sci.">
        <title>Ant behaviour and brain gene expression of defending hosts depend on the ecological success of the intruding social parasite.</title>
        <authorList>
            <person name="Kaur R."/>
            <person name="Stoldt M."/>
            <person name="Jongepier E."/>
            <person name="Feldmeyer B."/>
            <person name="Menzel F."/>
            <person name="Bornberg-Bauer E."/>
            <person name="Foitzik S."/>
        </authorList>
    </citation>
    <scope>NUCLEOTIDE SEQUENCE [LARGE SCALE GENOMIC DNA]</scope>
    <source>
        <tissue evidence="3">Whole body</tissue>
    </source>
</reference>
<dbReference type="AlphaFoldDB" id="A0A4S2KFH2"/>
<comment type="caution">
    <text evidence="3">The sequence shown here is derived from an EMBL/GenBank/DDBJ whole genome shotgun (WGS) entry which is preliminary data.</text>
</comment>
<evidence type="ECO:0000256" key="1">
    <source>
        <dbReference type="SAM" id="Coils"/>
    </source>
</evidence>
<protein>
    <submittedName>
        <fullName evidence="3">Uncharacterized protein</fullName>
    </submittedName>
</protein>
<feature type="coiled-coil region" evidence="1">
    <location>
        <begin position="69"/>
        <end position="103"/>
    </location>
</feature>
<keyword evidence="1" id="KW-0175">Coiled coil</keyword>
<sequence length="185" mass="21484">MATANASNFHEEFKSEKTVRKRRSSVFQTRTVTRDHNEGVNDVTINGSRLTADPNKDEEECNAKDDVETFNLKEYIEKLRQERKDWQQEYKSRKAQRKNLTKQKASAEGQGQILDINVLTAAERTFVLTRPNYEHICKNSQKLLDVALKMSTLGQHVHRLNRRFMERMESNISKATGNVIKISEQ</sequence>
<feature type="compositionally biased region" description="Basic and acidic residues" evidence="2">
    <location>
        <begin position="9"/>
        <end position="18"/>
    </location>
</feature>
<name>A0A4S2KFH2_9HYME</name>
<accession>A0A4S2KFH2</accession>
<dbReference type="EMBL" id="QBLH01002850">
    <property type="protein sequence ID" value="TGZ46549.1"/>
    <property type="molecule type" value="Genomic_DNA"/>
</dbReference>